<reference evidence="1 2" key="1">
    <citation type="submission" date="2019-01" db="EMBL/GenBank/DDBJ databases">
        <authorList>
            <person name="Sayadi A."/>
        </authorList>
    </citation>
    <scope>NUCLEOTIDE SEQUENCE [LARGE SCALE GENOMIC DNA]</scope>
</reference>
<evidence type="ECO:0000313" key="1">
    <source>
        <dbReference type="EMBL" id="VEN54427.1"/>
    </source>
</evidence>
<dbReference type="AlphaFoldDB" id="A0A653D2N8"/>
<organism evidence="1 2">
    <name type="scientific">Callosobruchus maculatus</name>
    <name type="common">Southern cowpea weevil</name>
    <name type="synonym">Pulse bruchid</name>
    <dbReference type="NCBI Taxonomy" id="64391"/>
    <lineage>
        <taxon>Eukaryota</taxon>
        <taxon>Metazoa</taxon>
        <taxon>Ecdysozoa</taxon>
        <taxon>Arthropoda</taxon>
        <taxon>Hexapoda</taxon>
        <taxon>Insecta</taxon>
        <taxon>Pterygota</taxon>
        <taxon>Neoptera</taxon>
        <taxon>Endopterygota</taxon>
        <taxon>Coleoptera</taxon>
        <taxon>Polyphaga</taxon>
        <taxon>Cucujiformia</taxon>
        <taxon>Chrysomeloidea</taxon>
        <taxon>Chrysomelidae</taxon>
        <taxon>Bruchinae</taxon>
        <taxon>Bruchini</taxon>
        <taxon>Callosobruchus</taxon>
    </lineage>
</organism>
<dbReference type="Proteomes" id="UP000410492">
    <property type="component" value="Unassembled WGS sequence"/>
</dbReference>
<evidence type="ECO:0000313" key="2">
    <source>
        <dbReference type="Proteomes" id="UP000410492"/>
    </source>
</evidence>
<accession>A0A653D2N8</accession>
<dbReference type="EMBL" id="CAACVG010009876">
    <property type="protein sequence ID" value="VEN54427.1"/>
    <property type="molecule type" value="Genomic_DNA"/>
</dbReference>
<keyword evidence="2" id="KW-1185">Reference proteome</keyword>
<name>A0A653D2N8_CALMS</name>
<proteinExistence type="predicted"/>
<sequence>RLVVYNKRCCDHFLPNQNNHETIFYRCLALHQLKSIRAAKGETQSKQKKQRPLVFASVYLFICESAVQVQKSRVEQCRTCSNVCSSVPSR</sequence>
<feature type="non-terminal residue" evidence="1">
    <location>
        <position position="1"/>
    </location>
</feature>
<protein>
    <submittedName>
        <fullName evidence="1">Uncharacterized protein</fullName>
    </submittedName>
</protein>
<gene>
    <name evidence="1" type="ORF">CALMAC_LOCUS13905</name>
</gene>